<protein>
    <recommendedName>
        <fullName evidence="6">Reverse transcriptase domain-containing protein</fullName>
    </recommendedName>
</protein>
<dbReference type="Pfam" id="PF17919">
    <property type="entry name" value="RT_RNaseH_2"/>
    <property type="match status" value="1"/>
</dbReference>
<dbReference type="InterPro" id="IPR036397">
    <property type="entry name" value="RNaseH_sf"/>
</dbReference>
<keyword evidence="1" id="KW-0511">Multifunctional enzyme</keyword>
<dbReference type="Gene3D" id="3.10.10.10">
    <property type="entry name" value="HIV Type 1 Reverse Transcriptase, subunit A, domain 1"/>
    <property type="match status" value="1"/>
</dbReference>
<dbReference type="FunFam" id="3.30.70.270:FF:000020">
    <property type="entry name" value="Transposon Tf2-6 polyprotein-like Protein"/>
    <property type="match status" value="1"/>
</dbReference>
<organism evidence="4 5">
    <name type="scientific">Triticum urartu</name>
    <name type="common">Red wild einkorn</name>
    <name type="synonym">Crithodium urartu</name>
    <dbReference type="NCBI Taxonomy" id="4572"/>
    <lineage>
        <taxon>Eukaryota</taxon>
        <taxon>Viridiplantae</taxon>
        <taxon>Streptophyta</taxon>
        <taxon>Embryophyta</taxon>
        <taxon>Tracheophyta</taxon>
        <taxon>Spermatophyta</taxon>
        <taxon>Magnoliopsida</taxon>
        <taxon>Liliopsida</taxon>
        <taxon>Poales</taxon>
        <taxon>Poaceae</taxon>
        <taxon>BOP clade</taxon>
        <taxon>Pooideae</taxon>
        <taxon>Triticodae</taxon>
        <taxon>Triticeae</taxon>
        <taxon>Triticinae</taxon>
        <taxon>Triticum</taxon>
    </lineage>
</organism>
<evidence type="ECO:0000259" key="2">
    <source>
        <dbReference type="PROSITE" id="PS50878"/>
    </source>
</evidence>
<dbReference type="PANTHER" id="PTHR37984">
    <property type="entry name" value="PROTEIN CBG26694"/>
    <property type="match status" value="1"/>
</dbReference>
<dbReference type="EnsemblPlants" id="TuG1812S0001339100.01.T01">
    <property type="protein sequence ID" value="TuG1812S0001339100.01.T01.s_cds808"/>
    <property type="gene ID" value="TuG1812S0001339100.01"/>
</dbReference>
<dbReference type="GO" id="GO:0003676">
    <property type="term" value="F:nucleic acid binding"/>
    <property type="evidence" value="ECO:0007669"/>
    <property type="project" value="InterPro"/>
</dbReference>
<dbReference type="InterPro" id="IPR001584">
    <property type="entry name" value="Integrase_cat-core"/>
</dbReference>
<dbReference type="InterPro" id="IPR000477">
    <property type="entry name" value="RT_dom"/>
</dbReference>
<dbReference type="SUPFAM" id="SSF56672">
    <property type="entry name" value="DNA/RNA polymerases"/>
    <property type="match status" value="1"/>
</dbReference>
<dbReference type="Gramene" id="TuG1812S0001339100.01.T01">
    <property type="protein sequence ID" value="TuG1812S0001339100.01.T01.s_cds808"/>
    <property type="gene ID" value="TuG1812S0001339100.01"/>
</dbReference>
<accession>A0A8R7RBD8</accession>
<evidence type="ECO:0008006" key="6">
    <source>
        <dbReference type="Google" id="ProtNLM"/>
    </source>
</evidence>
<feature type="domain" description="Integrase catalytic" evidence="3">
    <location>
        <begin position="516"/>
        <end position="596"/>
    </location>
</feature>
<dbReference type="InterPro" id="IPR041577">
    <property type="entry name" value="RT_RNaseH_2"/>
</dbReference>
<dbReference type="CDD" id="cd01647">
    <property type="entry name" value="RT_LTR"/>
    <property type="match status" value="1"/>
</dbReference>
<dbReference type="AlphaFoldDB" id="A0A8R7RBD8"/>
<dbReference type="GO" id="GO:0003824">
    <property type="term" value="F:catalytic activity"/>
    <property type="evidence" value="ECO:0007669"/>
    <property type="project" value="UniProtKB-KW"/>
</dbReference>
<name>A0A8R7RBD8_TRIUA</name>
<dbReference type="InterPro" id="IPR050951">
    <property type="entry name" value="Retrovirus_Pol_polyprotein"/>
</dbReference>
<proteinExistence type="predicted"/>
<dbReference type="Pfam" id="PF17921">
    <property type="entry name" value="Integrase_H2C2"/>
    <property type="match status" value="1"/>
</dbReference>
<dbReference type="Gene3D" id="3.30.420.10">
    <property type="entry name" value="Ribonuclease H-like superfamily/Ribonuclease H"/>
    <property type="match status" value="1"/>
</dbReference>
<dbReference type="Pfam" id="PF00078">
    <property type="entry name" value="RVT_1"/>
    <property type="match status" value="1"/>
</dbReference>
<sequence length="596" mass="67433">MLQPGVIGHSMSPFAASMLLVKKDGTWRFCVDYRRLNDATVKNKFPLPIVDELLDELARAAFFSKLDLRAGYHQIRMRTGDQEKTVFKTHHGHFHFKVMPFGLTNAQATFQCLMNAIFAKYVRKFVIIFLDDILVFSETLEEHLEHLRLVLTLLREHQLYAKESKCSFTQDIISYLGHIISKDGVATGPEKTHAMLAWPTPTTATELRDFLGLTGYYRKFFAHYGIIAKPLTSLLTKKGFEWTERAQIAFDLLKRGMVTAPVLTLPDFARSFSLETDACDTSVDAVLAQEGHPVTFFSKALSMRKQKLSTYEKEFIAVMMVIDKWRAYLQQGPFTIVTDHKSLCNLQDQRLATGLQRKAMAKLVGLQFKFWYRRGSDNGAADALNLDALSIYQPAWVQEVANSYATDADAQERLARLAIISPDDDGFELYKGLIRKQDRLWIGKNTTLRTKIISALHDSAVGGHSGTTATYQRIKKLFVWEGLKGDVADCVRQCQVCQHAKHEQSKTAGTLAPLPVQTAPRRDLTIDFVEGLPPSEGFDSIMVVVDRLTKSAHFILLRHPFKAPQVTKVFWDHVVKLHGISRSIVSDRDRVFTSAL</sequence>
<dbReference type="Gene3D" id="1.10.340.70">
    <property type="match status" value="1"/>
</dbReference>
<dbReference type="SUPFAM" id="SSF53098">
    <property type="entry name" value="Ribonuclease H-like"/>
    <property type="match status" value="1"/>
</dbReference>
<evidence type="ECO:0000256" key="1">
    <source>
        <dbReference type="ARBA" id="ARBA00023268"/>
    </source>
</evidence>
<evidence type="ECO:0000259" key="3">
    <source>
        <dbReference type="PROSITE" id="PS50994"/>
    </source>
</evidence>
<dbReference type="PROSITE" id="PS50878">
    <property type="entry name" value="RT_POL"/>
    <property type="match status" value="1"/>
</dbReference>
<dbReference type="InterPro" id="IPR043502">
    <property type="entry name" value="DNA/RNA_pol_sf"/>
</dbReference>
<reference evidence="5" key="1">
    <citation type="journal article" date="2013" name="Nature">
        <title>Draft genome of the wheat A-genome progenitor Triticum urartu.</title>
        <authorList>
            <person name="Ling H.Q."/>
            <person name="Zhao S."/>
            <person name="Liu D."/>
            <person name="Wang J."/>
            <person name="Sun H."/>
            <person name="Zhang C."/>
            <person name="Fan H."/>
            <person name="Li D."/>
            <person name="Dong L."/>
            <person name="Tao Y."/>
            <person name="Gao C."/>
            <person name="Wu H."/>
            <person name="Li Y."/>
            <person name="Cui Y."/>
            <person name="Guo X."/>
            <person name="Zheng S."/>
            <person name="Wang B."/>
            <person name="Yu K."/>
            <person name="Liang Q."/>
            <person name="Yang W."/>
            <person name="Lou X."/>
            <person name="Chen J."/>
            <person name="Feng M."/>
            <person name="Jian J."/>
            <person name="Zhang X."/>
            <person name="Luo G."/>
            <person name="Jiang Y."/>
            <person name="Liu J."/>
            <person name="Wang Z."/>
            <person name="Sha Y."/>
            <person name="Zhang B."/>
            <person name="Wu H."/>
            <person name="Tang D."/>
            <person name="Shen Q."/>
            <person name="Xue P."/>
            <person name="Zou S."/>
            <person name="Wang X."/>
            <person name="Liu X."/>
            <person name="Wang F."/>
            <person name="Yang Y."/>
            <person name="An X."/>
            <person name="Dong Z."/>
            <person name="Zhang K."/>
            <person name="Zhang X."/>
            <person name="Luo M.C."/>
            <person name="Dvorak J."/>
            <person name="Tong Y."/>
            <person name="Wang J."/>
            <person name="Yang H."/>
            <person name="Li Z."/>
            <person name="Wang D."/>
            <person name="Zhang A."/>
            <person name="Wang J."/>
        </authorList>
    </citation>
    <scope>NUCLEOTIDE SEQUENCE</scope>
    <source>
        <strain evidence="5">cv. G1812</strain>
    </source>
</reference>
<dbReference type="PANTHER" id="PTHR37984:SF5">
    <property type="entry name" value="PROTEIN NYNRIN-LIKE"/>
    <property type="match status" value="1"/>
</dbReference>
<dbReference type="Gene3D" id="3.30.70.270">
    <property type="match status" value="2"/>
</dbReference>
<feature type="domain" description="Reverse transcriptase" evidence="2">
    <location>
        <begin position="1"/>
        <end position="180"/>
    </location>
</feature>
<evidence type="ECO:0000313" key="5">
    <source>
        <dbReference type="Proteomes" id="UP000015106"/>
    </source>
</evidence>
<dbReference type="PROSITE" id="PS50994">
    <property type="entry name" value="INTEGRASE"/>
    <property type="match status" value="1"/>
</dbReference>
<dbReference type="GO" id="GO:0015074">
    <property type="term" value="P:DNA integration"/>
    <property type="evidence" value="ECO:0007669"/>
    <property type="project" value="InterPro"/>
</dbReference>
<dbReference type="CDD" id="cd09274">
    <property type="entry name" value="RNase_HI_RT_Ty3"/>
    <property type="match status" value="1"/>
</dbReference>
<reference evidence="4" key="2">
    <citation type="submission" date="2022-06" db="UniProtKB">
        <authorList>
            <consortium name="EnsemblPlants"/>
        </authorList>
    </citation>
    <scope>IDENTIFICATION</scope>
</reference>
<evidence type="ECO:0000313" key="4">
    <source>
        <dbReference type="EnsemblPlants" id="TuG1812S0001339100.01.T01.s_cds808"/>
    </source>
</evidence>
<dbReference type="Proteomes" id="UP000015106">
    <property type="component" value="Unassembled WGS sequence"/>
</dbReference>
<dbReference type="InterPro" id="IPR041588">
    <property type="entry name" value="Integrase_H2C2"/>
</dbReference>
<keyword evidence="5" id="KW-1185">Reference proteome</keyword>
<dbReference type="InterPro" id="IPR043128">
    <property type="entry name" value="Rev_trsase/Diguanyl_cyclase"/>
</dbReference>
<dbReference type="InterPro" id="IPR012337">
    <property type="entry name" value="RNaseH-like_sf"/>
</dbReference>